<dbReference type="Proteomes" id="UP001230156">
    <property type="component" value="Unassembled WGS sequence"/>
</dbReference>
<evidence type="ECO:0000256" key="2">
    <source>
        <dbReference type="ARBA" id="ARBA00022723"/>
    </source>
</evidence>
<comment type="caution">
    <text evidence="5">The sequence shown here is derived from an EMBL/GenBank/DDBJ whole genome shotgun (WGS) entry which is preliminary data.</text>
</comment>
<evidence type="ECO:0000256" key="1">
    <source>
        <dbReference type="ARBA" id="ARBA00005495"/>
    </source>
</evidence>
<accession>A0ABU0YET5</accession>
<dbReference type="RefSeq" id="WP_379953596.1">
    <property type="nucleotide sequence ID" value="NZ_JAUYVI010000001.1"/>
</dbReference>
<proteinExistence type="inferred from homology"/>
<dbReference type="PROSITE" id="PS51891">
    <property type="entry name" value="CENP_V_GFA"/>
    <property type="match status" value="1"/>
</dbReference>
<dbReference type="InterPro" id="IPR052355">
    <property type="entry name" value="CENP-V-like"/>
</dbReference>
<evidence type="ECO:0000313" key="5">
    <source>
        <dbReference type="EMBL" id="MDQ7246219.1"/>
    </source>
</evidence>
<evidence type="ECO:0000313" key="6">
    <source>
        <dbReference type="Proteomes" id="UP001230156"/>
    </source>
</evidence>
<name>A0ABU0YET5_9PROT</name>
<dbReference type="PANTHER" id="PTHR28620:SF1">
    <property type="entry name" value="CENP-V_GFA DOMAIN-CONTAINING PROTEIN"/>
    <property type="match status" value="1"/>
</dbReference>
<gene>
    <name evidence="5" type="ORF">Q8A70_01015</name>
</gene>
<keyword evidence="3" id="KW-0862">Zinc</keyword>
<reference evidence="6" key="1">
    <citation type="submission" date="2023-08" db="EMBL/GenBank/DDBJ databases">
        <title>Rhodospirillaceae gen. nov., a novel taxon isolated from the Yangtze River Yuezi River estuary sludge.</title>
        <authorList>
            <person name="Ruan L."/>
        </authorList>
    </citation>
    <scope>NUCLEOTIDE SEQUENCE [LARGE SCALE GENOMIC DNA]</scope>
    <source>
        <strain evidence="6">R-7</strain>
    </source>
</reference>
<dbReference type="EMBL" id="JAUYVI010000001">
    <property type="protein sequence ID" value="MDQ7246219.1"/>
    <property type="molecule type" value="Genomic_DNA"/>
</dbReference>
<sequence>MTTGTCHCGAVKVTLAEQPAWVSDCNCSICRRYGVLWSYFTAKTVKTEASPEALARYSWGRKQLNFVHCKSCGCVMWWERAMPDPEKKMGVNMRMFDPAVLAAAQVEKLDGASDW</sequence>
<organism evidence="5 6">
    <name type="scientific">Dongia sedimenti</name>
    <dbReference type="NCBI Taxonomy" id="3064282"/>
    <lineage>
        <taxon>Bacteria</taxon>
        <taxon>Pseudomonadati</taxon>
        <taxon>Pseudomonadota</taxon>
        <taxon>Alphaproteobacteria</taxon>
        <taxon>Rhodospirillales</taxon>
        <taxon>Dongiaceae</taxon>
        <taxon>Dongia</taxon>
    </lineage>
</organism>
<keyword evidence="2" id="KW-0479">Metal-binding</keyword>
<evidence type="ECO:0000259" key="4">
    <source>
        <dbReference type="PROSITE" id="PS51891"/>
    </source>
</evidence>
<dbReference type="SUPFAM" id="SSF51316">
    <property type="entry name" value="Mss4-like"/>
    <property type="match status" value="1"/>
</dbReference>
<dbReference type="InterPro" id="IPR011057">
    <property type="entry name" value="Mss4-like_sf"/>
</dbReference>
<keyword evidence="6" id="KW-1185">Reference proteome</keyword>
<protein>
    <submittedName>
        <fullName evidence="5">GFA family protein</fullName>
    </submittedName>
</protein>
<dbReference type="PANTHER" id="PTHR28620">
    <property type="entry name" value="CENTROMERE PROTEIN V"/>
    <property type="match status" value="1"/>
</dbReference>
<dbReference type="InterPro" id="IPR006913">
    <property type="entry name" value="CENP-V/GFA"/>
</dbReference>
<evidence type="ECO:0000256" key="3">
    <source>
        <dbReference type="ARBA" id="ARBA00022833"/>
    </source>
</evidence>
<dbReference type="Gene3D" id="2.170.150.70">
    <property type="match status" value="1"/>
</dbReference>
<feature type="domain" description="CENP-V/GFA" evidence="4">
    <location>
        <begin position="2"/>
        <end position="115"/>
    </location>
</feature>
<dbReference type="Pfam" id="PF04828">
    <property type="entry name" value="GFA"/>
    <property type="match status" value="1"/>
</dbReference>
<comment type="similarity">
    <text evidence="1">Belongs to the Gfa family.</text>
</comment>